<evidence type="ECO:0000256" key="6">
    <source>
        <dbReference type="ARBA" id="ARBA00023136"/>
    </source>
</evidence>
<proteinExistence type="inferred from homology"/>
<evidence type="ECO:0000256" key="5">
    <source>
        <dbReference type="ARBA" id="ARBA00022989"/>
    </source>
</evidence>
<dbReference type="Pfam" id="PF00528">
    <property type="entry name" value="BPD_transp_1"/>
    <property type="match status" value="1"/>
</dbReference>
<protein>
    <submittedName>
        <fullName evidence="9">ABC transporter permease</fullName>
    </submittedName>
</protein>
<keyword evidence="10" id="KW-1185">Reference proteome</keyword>
<dbReference type="SUPFAM" id="SSF161098">
    <property type="entry name" value="MetI-like"/>
    <property type="match status" value="1"/>
</dbReference>
<dbReference type="Gene3D" id="1.10.3720.10">
    <property type="entry name" value="MetI-like"/>
    <property type="match status" value="1"/>
</dbReference>
<evidence type="ECO:0000256" key="3">
    <source>
        <dbReference type="ARBA" id="ARBA00022475"/>
    </source>
</evidence>
<feature type="transmembrane region" description="Helical" evidence="7">
    <location>
        <begin position="106"/>
        <end position="128"/>
    </location>
</feature>
<keyword evidence="5 7" id="KW-1133">Transmembrane helix</keyword>
<dbReference type="PANTHER" id="PTHR43163">
    <property type="entry name" value="DIPEPTIDE TRANSPORT SYSTEM PERMEASE PROTEIN DPPB-RELATED"/>
    <property type="match status" value="1"/>
</dbReference>
<comment type="caution">
    <text evidence="9">The sequence shown here is derived from an EMBL/GenBank/DDBJ whole genome shotgun (WGS) entry which is preliminary data.</text>
</comment>
<reference evidence="10" key="1">
    <citation type="journal article" date="2019" name="Int. J. Syst. Evol. Microbiol.">
        <title>The Global Catalogue of Microorganisms (GCM) 10K type strain sequencing project: providing services to taxonomists for standard genome sequencing and annotation.</title>
        <authorList>
            <consortium name="The Broad Institute Genomics Platform"/>
            <consortium name="The Broad Institute Genome Sequencing Center for Infectious Disease"/>
            <person name="Wu L."/>
            <person name="Ma J."/>
        </authorList>
    </citation>
    <scope>NUCLEOTIDE SEQUENCE [LARGE SCALE GENOMIC DNA]</scope>
    <source>
        <strain evidence="10">KCTC 52094</strain>
    </source>
</reference>
<keyword evidence="6 7" id="KW-0472">Membrane</keyword>
<dbReference type="InterPro" id="IPR045621">
    <property type="entry name" value="BPD_transp_1_N"/>
</dbReference>
<keyword evidence="2 7" id="KW-0813">Transport</keyword>
<evidence type="ECO:0000256" key="7">
    <source>
        <dbReference type="RuleBase" id="RU363032"/>
    </source>
</evidence>
<comment type="similarity">
    <text evidence="7">Belongs to the binding-protein-dependent transport system permease family.</text>
</comment>
<evidence type="ECO:0000313" key="9">
    <source>
        <dbReference type="EMBL" id="MFC3126072.1"/>
    </source>
</evidence>
<feature type="transmembrane region" description="Helical" evidence="7">
    <location>
        <begin position="174"/>
        <end position="198"/>
    </location>
</feature>
<gene>
    <name evidence="9" type="ORF">ACFOD4_13475</name>
</gene>
<dbReference type="CDD" id="cd06261">
    <property type="entry name" value="TM_PBP2"/>
    <property type="match status" value="1"/>
</dbReference>
<dbReference type="PANTHER" id="PTHR43163:SF6">
    <property type="entry name" value="DIPEPTIDE TRANSPORT SYSTEM PERMEASE PROTEIN DPPB-RELATED"/>
    <property type="match status" value="1"/>
</dbReference>
<feature type="domain" description="ABC transmembrane type-1" evidence="8">
    <location>
        <begin position="100"/>
        <end position="301"/>
    </location>
</feature>
<name>A0ABV7G775_9PROT</name>
<keyword evidence="3" id="KW-1003">Cell membrane</keyword>
<dbReference type="InterPro" id="IPR035906">
    <property type="entry name" value="MetI-like_sf"/>
</dbReference>
<evidence type="ECO:0000256" key="4">
    <source>
        <dbReference type="ARBA" id="ARBA00022692"/>
    </source>
</evidence>
<organism evidence="9 10">
    <name type="scientific">Teichococcus globiformis</name>
    <dbReference type="NCBI Taxonomy" id="2307229"/>
    <lineage>
        <taxon>Bacteria</taxon>
        <taxon>Pseudomonadati</taxon>
        <taxon>Pseudomonadota</taxon>
        <taxon>Alphaproteobacteria</taxon>
        <taxon>Acetobacterales</taxon>
        <taxon>Roseomonadaceae</taxon>
        <taxon>Roseomonas</taxon>
    </lineage>
</organism>
<comment type="subcellular location">
    <subcellularLocation>
        <location evidence="1 7">Cell membrane</location>
        <topology evidence="1 7">Multi-pass membrane protein</topology>
    </subcellularLocation>
</comment>
<feature type="transmembrane region" description="Helical" evidence="7">
    <location>
        <begin position="282"/>
        <end position="304"/>
    </location>
</feature>
<dbReference type="InterPro" id="IPR000515">
    <property type="entry name" value="MetI-like"/>
</dbReference>
<evidence type="ECO:0000313" key="10">
    <source>
        <dbReference type="Proteomes" id="UP001595593"/>
    </source>
</evidence>
<keyword evidence="4 7" id="KW-0812">Transmembrane</keyword>
<sequence>MPQYLLGRLGQALFVLWAAFTVTFVILYILPGDPILIMLDARGEGLMMDASEIAELRAQYGFDKPVIVQYLVRLWHAMQGDFGMSIQLNEAVTGVIARAVPETLKLASLAMLIALVAGFLLACIATYTRRPWLRDALLSMPALGVSVPVFWVGLLLLQFFSFRFALFPAMGNSGFVSLVLPAVTLAIPTAAGFAQLLAKSLLASWNQPYVTTALGKGARPLRVHLRHALPNALIPALTMIGMSVGNLLAGSVVTETVFSRVGIGRLTEQAVKAQDVPMVQGLVVLSTLIFVLANLAVDLLYPLVDPRIARSGRRASR</sequence>
<evidence type="ECO:0000256" key="1">
    <source>
        <dbReference type="ARBA" id="ARBA00004651"/>
    </source>
</evidence>
<dbReference type="EMBL" id="JBHRTN010000013">
    <property type="protein sequence ID" value="MFC3126072.1"/>
    <property type="molecule type" value="Genomic_DNA"/>
</dbReference>
<evidence type="ECO:0000259" key="8">
    <source>
        <dbReference type="PROSITE" id="PS50928"/>
    </source>
</evidence>
<evidence type="ECO:0000256" key="2">
    <source>
        <dbReference type="ARBA" id="ARBA00022448"/>
    </source>
</evidence>
<feature type="transmembrane region" description="Helical" evidence="7">
    <location>
        <begin position="140"/>
        <end position="162"/>
    </location>
</feature>
<dbReference type="Pfam" id="PF19300">
    <property type="entry name" value="BPD_transp_1_N"/>
    <property type="match status" value="1"/>
</dbReference>
<dbReference type="Proteomes" id="UP001595593">
    <property type="component" value="Unassembled WGS sequence"/>
</dbReference>
<dbReference type="RefSeq" id="WP_379597182.1">
    <property type="nucleotide sequence ID" value="NZ_JBHRTN010000013.1"/>
</dbReference>
<accession>A0ABV7G775</accession>
<feature type="transmembrane region" description="Helical" evidence="7">
    <location>
        <begin position="12"/>
        <end position="30"/>
    </location>
</feature>
<dbReference type="PROSITE" id="PS50928">
    <property type="entry name" value="ABC_TM1"/>
    <property type="match status" value="1"/>
</dbReference>